<comment type="caution">
    <text evidence="2">The sequence shown here is derived from an EMBL/GenBank/DDBJ whole genome shotgun (WGS) entry which is preliminary data.</text>
</comment>
<reference evidence="2 3" key="1">
    <citation type="journal article" date="2019" name="Int. J. Syst. Evol. Microbiol.">
        <title>The Global Catalogue of Microorganisms (GCM) 10K type strain sequencing project: providing services to taxonomists for standard genome sequencing and annotation.</title>
        <authorList>
            <consortium name="The Broad Institute Genomics Platform"/>
            <consortium name="The Broad Institute Genome Sequencing Center for Infectious Disease"/>
            <person name="Wu L."/>
            <person name="Ma J."/>
        </authorList>
    </citation>
    <scope>NUCLEOTIDE SEQUENCE [LARGE SCALE GENOMIC DNA]</scope>
    <source>
        <strain evidence="2 3">DT55</strain>
    </source>
</reference>
<evidence type="ECO:0000313" key="3">
    <source>
        <dbReference type="Proteomes" id="UP001596388"/>
    </source>
</evidence>
<dbReference type="Pfam" id="PF24109">
    <property type="entry name" value="DUF7384"/>
    <property type="match status" value="1"/>
</dbReference>
<organism evidence="2 3">
    <name type="scientific">Halobaculum marinum</name>
    <dbReference type="NCBI Taxonomy" id="3031996"/>
    <lineage>
        <taxon>Archaea</taxon>
        <taxon>Methanobacteriati</taxon>
        <taxon>Methanobacteriota</taxon>
        <taxon>Stenosarchaea group</taxon>
        <taxon>Halobacteria</taxon>
        <taxon>Halobacteriales</taxon>
        <taxon>Haloferacaceae</taxon>
        <taxon>Halobaculum</taxon>
    </lineage>
</organism>
<dbReference type="EMBL" id="JBHTAG010000002">
    <property type="protein sequence ID" value="MFC7096962.1"/>
    <property type="molecule type" value="Genomic_DNA"/>
</dbReference>
<keyword evidence="3" id="KW-1185">Reference proteome</keyword>
<name>A0ABD5WTT1_9EURY</name>
<accession>A0ABD5WTT1</accession>
<dbReference type="RefSeq" id="WP_276238563.1">
    <property type="nucleotide sequence ID" value="NZ_CP119989.1"/>
</dbReference>
<gene>
    <name evidence="2" type="ORF">ACFQKD_06550</name>
</gene>
<dbReference type="AlphaFoldDB" id="A0ABD5WTT1"/>
<protein>
    <recommendedName>
        <fullName evidence="4">PIN domain-containing protein</fullName>
    </recommendedName>
</protein>
<evidence type="ECO:0000313" key="2">
    <source>
        <dbReference type="EMBL" id="MFC7096962.1"/>
    </source>
</evidence>
<evidence type="ECO:0008006" key="4">
    <source>
        <dbReference type="Google" id="ProtNLM"/>
    </source>
</evidence>
<sequence length="225" mass="23764">METWATLFDRAAAVGVGVDEVSATLAERRDRNRNRAAADGADTETDGDDTADDTADDTTDDADPDRVGDRPEPSPARVVADADVLAADLLVGDAARDALDPLRAHSWTTLVASDALLDDAEAVVERLADADLATAWRATVEAWREPVVQPPGDHPALASAYRGGAMHVLSFDDRLTAAGTGAGLTDRFPVSVRDPRAFAALFDAEKLYPEVGDGAYPGPDRDPRA</sequence>
<dbReference type="GeneID" id="79269143"/>
<feature type="compositionally biased region" description="Acidic residues" evidence="1">
    <location>
        <begin position="41"/>
        <end position="63"/>
    </location>
</feature>
<evidence type="ECO:0000256" key="1">
    <source>
        <dbReference type="SAM" id="MobiDB-lite"/>
    </source>
</evidence>
<dbReference type="InterPro" id="IPR055808">
    <property type="entry name" value="DUF7384"/>
</dbReference>
<proteinExistence type="predicted"/>
<dbReference type="Proteomes" id="UP001596388">
    <property type="component" value="Unassembled WGS sequence"/>
</dbReference>
<feature type="region of interest" description="Disordered" evidence="1">
    <location>
        <begin position="24"/>
        <end position="76"/>
    </location>
</feature>